<dbReference type="AlphaFoldDB" id="A0A3R7HIZ7"/>
<gene>
    <name evidence="3" type="ORF">BCY88_21630</name>
</gene>
<dbReference type="InterPro" id="IPR036390">
    <property type="entry name" value="WH_DNA-bd_sf"/>
</dbReference>
<dbReference type="SUPFAM" id="SSF46785">
    <property type="entry name" value="Winged helix' DNA-binding domain"/>
    <property type="match status" value="1"/>
</dbReference>
<dbReference type="InterPro" id="IPR039422">
    <property type="entry name" value="MarR/SlyA-like"/>
</dbReference>
<protein>
    <recommendedName>
        <fullName evidence="2">HTH marR-type domain-containing protein</fullName>
    </recommendedName>
</protein>
<evidence type="ECO:0000313" key="3">
    <source>
        <dbReference type="EMBL" id="RKF48332.1"/>
    </source>
</evidence>
<dbReference type="RefSeq" id="WP_120344027.1">
    <property type="nucleotide sequence ID" value="NZ_MCAS01000008.1"/>
</dbReference>
<evidence type="ECO:0000313" key="4">
    <source>
        <dbReference type="Proteomes" id="UP000283709"/>
    </source>
</evidence>
<dbReference type="SMART" id="SM00347">
    <property type="entry name" value="HTH_MARR"/>
    <property type="match status" value="1"/>
</dbReference>
<dbReference type="PRINTS" id="PR00598">
    <property type="entry name" value="HTHMARR"/>
</dbReference>
<dbReference type="Gene3D" id="1.10.10.10">
    <property type="entry name" value="Winged helix-like DNA-binding domain superfamily/Winged helix DNA-binding domain"/>
    <property type="match status" value="1"/>
</dbReference>
<dbReference type="OrthoDB" id="4549026at2"/>
<dbReference type="InterPro" id="IPR000835">
    <property type="entry name" value="HTH_MarR-typ"/>
</dbReference>
<dbReference type="PANTHER" id="PTHR33164:SF95">
    <property type="entry name" value="TRANSCRIPTIONAL REGULATOR"/>
    <property type="match status" value="1"/>
</dbReference>
<reference evidence="3 4" key="1">
    <citation type="submission" date="2016-07" db="EMBL/GenBank/DDBJ databases">
        <title>Genome analysis of Burkholderia fungorum ES3-20.</title>
        <authorList>
            <person name="Xu D."/>
            <person name="Yao R."/>
            <person name="Zheng S."/>
        </authorList>
    </citation>
    <scope>NUCLEOTIDE SEQUENCE [LARGE SCALE GENOMIC DNA]</scope>
    <source>
        <strain evidence="3 4">ES3-20</strain>
    </source>
</reference>
<dbReference type="Proteomes" id="UP000283709">
    <property type="component" value="Unassembled WGS sequence"/>
</dbReference>
<comment type="caution">
    <text evidence="3">The sequence shown here is derived from an EMBL/GenBank/DDBJ whole genome shotgun (WGS) entry which is preliminary data.</text>
</comment>
<dbReference type="GO" id="GO:0003700">
    <property type="term" value="F:DNA-binding transcription factor activity"/>
    <property type="evidence" value="ECO:0007669"/>
    <property type="project" value="InterPro"/>
</dbReference>
<accession>A0A3R7HIZ7</accession>
<dbReference type="PANTHER" id="PTHR33164">
    <property type="entry name" value="TRANSCRIPTIONAL REGULATOR, MARR FAMILY"/>
    <property type="match status" value="1"/>
</dbReference>
<organism evidence="3 4">
    <name type="scientific">Paraburkholderia fungorum</name>
    <dbReference type="NCBI Taxonomy" id="134537"/>
    <lineage>
        <taxon>Bacteria</taxon>
        <taxon>Pseudomonadati</taxon>
        <taxon>Pseudomonadota</taxon>
        <taxon>Betaproteobacteria</taxon>
        <taxon>Burkholderiales</taxon>
        <taxon>Burkholderiaceae</taxon>
        <taxon>Paraburkholderia</taxon>
    </lineage>
</organism>
<dbReference type="GO" id="GO:0006950">
    <property type="term" value="P:response to stress"/>
    <property type="evidence" value="ECO:0007669"/>
    <property type="project" value="TreeGrafter"/>
</dbReference>
<name>A0A3R7HIZ7_9BURK</name>
<sequence>MYNRPLNFNPLSSMATNTKDQENPGFLIRRLQQISVMLFLEKLEPLGITPMQFTILRIVHEEPGIDQVSTARRAFLDQSTVTDVAGRLEQKGLLIRVPGRIDRRKKVLRLTSEGEAVLVDARPLADAARKELLSGLTREQKKTVLELISIIVQGKSDEILGGPERRPWGRSRNDEDL</sequence>
<feature type="domain" description="HTH marR-type" evidence="2">
    <location>
        <begin position="1"/>
        <end position="153"/>
    </location>
</feature>
<feature type="region of interest" description="Disordered" evidence="1">
    <location>
        <begin position="158"/>
        <end position="177"/>
    </location>
</feature>
<dbReference type="Pfam" id="PF01047">
    <property type="entry name" value="MarR"/>
    <property type="match status" value="1"/>
</dbReference>
<dbReference type="PROSITE" id="PS50995">
    <property type="entry name" value="HTH_MARR_2"/>
    <property type="match status" value="1"/>
</dbReference>
<dbReference type="EMBL" id="MCAS01000008">
    <property type="protein sequence ID" value="RKF48332.1"/>
    <property type="molecule type" value="Genomic_DNA"/>
</dbReference>
<evidence type="ECO:0000259" key="2">
    <source>
        <dbReference type="PROSITE" id="PS50995"/>
    </source>
</evidence>
<dbReference type="InterPro" id="IPR036388">
    <property type="entry name" value="WH-like_DNA-bd_sf"/>
</dbReference>
<proteinExistence type="predicted"/>
<evidence type="ECO:0000256" key="1">
    <source>
        <dbReference type="SAM" id="MobiDB-lite"/>
    </source>
</evidence>